<keyword evidence="2" id="KW-1185">Reference proteome</keyword>
<protein>
    <submittedName>
        <fullName evidence="1">Uncharacterized protein</fullName>
    </submittedName>
</protein>
<reference evidence="1 2" key="1">
    <citation type="journal article" date="2021" name="BMC Genomics">
        <title>Datura genome reveals duplications of psychoactive alkaloid biosynthetic genes and high mutation rate following tissue culture.</title>
        <authorList>
            <person name="Rajewski A."/>
            <person name="Carter-House D."/>
            <person name="Stajich J."/>
            <person name="Litt A."/>
        </authorList>
    </citation>
    <scope>NUCLEOTIDE SEQUENCE [LARGE SCALE GENOMIC DNA]</scope>
    <source>
        <strain evidence="1">AR-01</strain>
    </source>
</reference>
<accession>A0ABS8VPW1</accession>
<evidence type="ECO:0000313" key="2">
    <source>
        <dbReference type="Proteomes" id="UP000823775"/>
    </source>
</evidence>
<organism evidence="1 2">
    <name type="scientific">Datura stramonium</name>
    <name type="common">Jimsonweed</name>
    <name type="synonym">Common thornapple</name>
    <dbReference type="NCBI Taxonomy" id="4076"/>
    <lineage>
        <taxon>Eukaryota</taxon>
        <taxon>Viridiplantae</taxon>
        <taxon>Streptophyta</taxon>
        <taxon>Embryophyta</taxon>
        <taxon>Tracheophyta</taxon>
        <taxon>Spermatophyta</taxon>
        <taxon>Magnoliopsida</taxon>
        <taxon>eudicotyledons</taxon>
        <taxon>Gunneridae</taxon>
        <taxon>Pentapetalae</taxon>
        <taxon>asterids</taxon>
        <taxon>lamiids</taxon>
        <taxon>Solanales</taxon>
        <taxon>Solanaceae</taxon>
        <taxon>Solanoideae</taxon>
        <taxon>Datureae</taxon>
        <taxon>Datura</taxon>
    </lineage>
</organism>
<dbReference type="Proteomes" id="UP000823775">
    <property type="component" value="Unassembled WGS sequence"/>
</dbReference>
<dbReference type="EMBL" id="JACEIK010005502">
    <property type="protein sequence ID" value="MCE0481671.1"/>
    <property type="molecule type" value="Genomic_DNA"/>
</dbReference>
<evidence type="ECO:0000313" key="1">
    <source>
        <dbReference type="EMBL" id="MCE0481671.1"/>
    </source>
</evidence>
<comment type="caution">
    <text evidence="1">The sequence shown here is derived from an EMBL/GenBank/DDBJ whole genome shotgun (WGS) entry which is preliminary data.</text>
</comment>
<sequence>CLGQGIHDNVASSKCQEEVFDVDNINGLGGSSGGFPSSRTTHFSGMTQFLMNCQNPPTNHPAGFWAPQAGLPQLLVQEGPYYWRVEDLYVGGEAVIVVPLEYLVVVLENMEGGGSILPPFLLVV</sequence>
<name>A0ABS8VPW1_DATST</name>
<feature type="non-terminal residue" evidence="1">
    <location>
        <position position="1"/>
    </location>
</feature>
<proteinExistence type="predicted"/>
<gene>
    <name evidence="1" type="ORF">HAX54_039601</name>
</gene>